<dbReference type="AlphaFoldDB" id="A0A8H5UMA5"/>
<evidence type="ECO:0000313" key="1">
    <source>
        <dbReference type="EMBL" id="KAF5690450.1"/>
    </source>
</evidence>
<evidence type="ECO:0000313" key="2">
    <source>
        <dbReference type="Proteomes" id="UP000562682"/>
    </source>
</evidence>
<accession>A0A8H5UMA5</accession>
<dbReference type="PANTHER" id="PTHR13318">
    <property type="entry name" value="PARTNER OF PAIRED, ISOFORM B-RELATED"/>
    <property type="match status" value="1"/>
</dbReference>
<gene>
    <name evidence="1" type="ORF">FDENT_3833</name>
</gene>
<dbReference type="Gene3D" id="3.80.10.10">
    <property type="entry name" value="Ribonuclease Inhibitor"/>
    <property type="match status" value="1"/>
</dbReference>
<comment type="caution">
    <text evidence="1">The sequence shown here is derived from an EMBL/GenBank/DDBJ whole genome shotgun (WGS) entry which is preliminary data.</text>
</comment>
<dbReference type="GO" id="GO:0019005">
    <property type="term" value="C:SCF ubiquitin ligase complex"/>
    <property type="evidence" value="ECO:0007669"/>
    <property type="project" value="TreeGrafter"/>
</dbReference>
<dbReference type="Proteomes" id="UP000562682">
    <property type="component" value="Unassembled WGS sequence"/>
</dbReference>
<reference evidence="1 2" key="1">
    <citation type="submission" date="2020-05" db="EMBL/GenBank/DDBJ databases">
        <title>Identification and distribution of gene clusters putatively required for synthesis of sphingolipid metabolism inhibitors in phylogenetically diverse species of the filamentous fungus Fusarium.</title>
        <authorList>
            <person name="Kim H.-S."/>
            <person name="Busman M."/>
            <person name="Brown D.W."/>
            <person name="Divon H."/>
            <person name="Uhlig S."/>
            <person name="Proctor R.H."/>
        </authorList>
    </citation>
    <scope>NUCLEOTIDE SEQUENCE [LARGE SCALE GENOMIC DNA]</scope>
    <source>
        <strain evidence="1 2">NRRL 25311</strain>
    </source>
</reference>
<proteinExistence type="predicted"/>
<dbReference type="SUPFAM" id="SSF52047">
    <property type="entry name" value="RNI-like"/>
    <property type="match status" value="1"/>
</dbReference>
<dbReference type="GO" id="GO:0031146">
    <property type="term" value="P:SCF-dependent proteasomal ubiquitin-dependent protein catabolic process"/>
    <property type="evidence" value="ECO:0007669"/>
    <property type="project" value="TreeGrafter"/>
</dbReference>
<name>A0A8H5UMA5_9HYPO</name>
<dbReference type="EMBL" id="JAAOAK010000088">
    <property type="protein sequence ID" value="KAF5690450.1"/>
    <property type="molecule type" value="Genomic_DNA"/>
</dbReference>
<organism evidence="1 2">
    <name type="scientific">Fusarium denticulatum</name>
    <dbReference type="NCBI Taxonomy" id="48507"/>
    <lineage>
        <taxon>Eukaryota</taxon>
        <taxon>Fungi</taxon>
        <taxon>Dikarya</taxon>
        <taxon>Ascomycota</taxon>
        <taxon>Pezizomycotina</taxon>
        <taxon>Sordariomycetes</taxon>
        <taxon>Hypocreomycetidae</taxon>
        <taxon>Hypocreales</taxon>
        <taxon>Nectriaceae</taxon>
        <taxon>Fusarium</taxon>
        <taxon>Fusarium fujikuroi species complex</taxon>
    </lineage>
</organism>
<protein>
    <recommendedName>
        <fullName evidence="3">F-box domain-containing protein</fullName>
    </recommendedName>
</protein>
<keyword evidence="2" id="KW-1185">Reference proteome</keyword>
<sequence length="494" mass="56320">MWTSKSKERAEDNLAIITRLANSIASQHPDNEDARWRAKQQQHCSGISHSVKLPAELYRMIVGYVNTFRQQSRSREPTLVALSCTCKTLNTFAEELIYKHPGVLQDGDKKWKFLFSLKIRPIRASLVRSLLLDWNSQVENDDPVMDIIASCPNVEFLFVGNGGENSMTALLDQFEGLQFILSTCTRLKSLHYFTSLRSNGGGQGRIGVIEVQRYFSDWISGRPRVKQSLKQLETLGLEGPSSGWLLQGPLRYLSSNLTSLQLGWKTDLDFSSTPLFDISQQCQKLKVLVVSCRLVTTDDLEKACQVWTRTLETLKVDQVTENNDWISNGIPHLRKLKVLFLGRRCYVYVDSIKAVARAEMLLEWISIMNVEGLNIMSTARTQMVSDAANEALADMIEAHSSTLRRISISPVVDKVVIWVCKMAKGLRSLDIKLPDETPPRLIDGFLDSCPELVDFPESFEEYSYRRSEWKDRKQFRTEVLPLQKKLLEGRIIDY</sequence>
<dbReference type="InterPro" id="IPR032675">
    <property type="entry name" value="LRR_dom_sf"/>
</dbReference>
<evidence type="ECO:0008006" key="3">
    <source>
        <dbReference type="Google" id="ProtNLM"/>
    </source>
</evidence>